<sequence length="83" mass="8951">MKVAAPDAGCRQVDGLTGRRYTARNGVFEMSQRDGRALVAEGGFLPSLSGSTSVTTGYRCEVCQFGSFFRRCSRCGGDCEREA</sequence>
<reference evidence="1 2" key="1">
    <citation type="submission" date="2018-10" db="EMBL/GenBank/DDBJ databases">
        <title>Isolation from soil.</title>
        <authorList>
            <person name="Hu J."/>
        </authorList>
    </citation>
    <scope>NUCLEOTIDE SEQUENCE [LARGE SCALE GENOMIC DNA]</scope>
    <source>
        <strain evidence="1 2">NEAU-Ht49</strain>
    </source>
</reference>
<evidence type="ECO:0000313" key="2">
    <source>
        <dbReference type="Proteomes" id="UP000282674"/>
    </source>
</evidence>
<dbReference type="Proteomes" id="UP000282674">
    <property type="component" value="Unassembled WGS sequence"/>
</dbReference>
<dbReference type="RefSeq" id="WP_122192452.1">
    <property type="nucleotide sequence ID" value="NZ_JBHSKC010000016.1"/>
</dbReference>
<dbReference type="EMBL" id="RFFG01000002">
    <property type="protein sequence ID" value="RMI47602.1"/>
    <property type="molecule type" value="Genomic_DNA"/>
</dbReference>
<comment type="caution">
    <text evidence="1">The sequence shown here is derived from an EMBL/GenBank/DDBJ whole genome shotgun (WGS) entry which is preliminary data.</text>
</comment>
<dbReference type="AlphaFoldDB" id="A0A3M2MDH5"/>
<gene>
    <name evidence="1" type="ORF">EBO15_01490</name>
</gene>
<organism evidence="1 2">
    <name type="scientific">Actinomadura harenae</name>
    <dbReference type="NCBI Taxonomy" id="2483351"/>
    <lineage>
        <taxon>Bacteria</taxon>
        <taxon>Bacillati</taxon>
        <taxon>Actinomycetota</taxon>
        <taxon>Actinomycetes</taxon>
        <taxon>Streptosporangiales</taxon>
        <taxon>Thermomonosporaceae</taxon>
        <taxon>Actinomadura</taxon>
    </lineage>
</organism>
<accession>A0A3M2MDH5</accession>
<protein>
    <submittedName>
        <fullName evidence="1">Uncharacterized protein</fullName>
    </submittedName>
</protein>
<proteinExistence type="predicted"/>
<keyword evidence="2" id="KW-1185">Reference proteome</keyword>
<name>A0A3M2MDH5_9ACTN</name>
<dbReference type="OrthoDB" id="3700535at2"/>
<evidence type="ECO:0000313" key="1">
    <source>
        <dbReference type="EMBL" id="RMI47602.1"/>
    </source>
</evidence>